<gene>
    <name evidence="2" type="ORF">HMPREF9555_00915</name>
</gene>
<dbReference type="STRING" id="749551.HMPREF9555_00915"/>
<accession>E7N1N0</accession>
<evidence type="ECO:0000256" key="1">
    <source>
        <dbReference type="SAM" id="SignalP"/>
    </source>
</evidence>
<keyword evidence="3" id="KW-1185">Reference proteome</keyword>
<evidence type="ECO:0008006" key="4">
    <source>
        <dbReference type="Google" id="ProtNLM"/>
    </source>
</evidence>
<dbReference type="InterPro" id="IPR045584">
    <property type="entry name" value="Pilin-like"/>
</dbReference>
<dbReference type="Gene3D" id="3.30.700.10">
    <property type="entry name" value="Glycoprotein, Type 4 Pilin"/>
    <property type="match status" value="1"/>
</dbReference>
<comment type="caution">
    <text evidence="2">The sequence shown here is derived from an EMBL/GenBank/DDBJ whole genome shotgun (WGS) entry which is preliminary data.</text>
</comment>
<keyword evidence="1" id="KW-0732">Signal</keyword>
<dbReference type="EMBL" id="AECV01000015">
    <property type="protein sequence ID" value="EFW29907.1"/>
    <property type="molecule type" value="Genomic_DNA"/>
</dbReference>
<proteinExistence type="predicted"/>
<organism evidence="2 3">
    <name type="scientific">Selenomonas artemidis F0399</name>
    <dbReference type="NCBI Taxonomy" id="749551"/>
    <lineage>
        <taxon>Bacteria</taxon>
        <taxon>Bacillati</taxon>
        <taxon>Bacillota</taxon>
        <taxon>Negativicutes</taxon>
        <taxon>Selenomonadales</taxon>
        <taxon>Selenomonadaceae</taxon>
        <taxon>Selenomonas</taxon>
    </lineage>
</organism>
<protein>
    <recommendedName>
        <fullName evidence="4">General secretion pathway protein G</fullName>
    </recommendedName>
</protein>
<feature type="chain" id="PRO_5039552486" description="General secretion pathway protein G" evidence="1">
    <location>
        <begin position="24"/>
        <end position="114"/>
    </location>
</feature>
<evidence type="ECO:0000313" key="2">
    <source>
        <dbReference type="EMBL" id="EFW29907.1"/>
    </source>
</evidence>
<dbReference type="AlphaFoldDB" id="E7N1N0"/>
<name>E7N1N0_9FIRM</name>
<feature type="signal peptide" evidence="1">
    <location>
        <begin position="1"/>
        <end position="23"/>
    </location>
</feature>
<reference evidence="2 3" key="1">
    <citation type="submission" date="2010-08" db="EMBL/GenBank/DDBJ databases">
        <authorList>
            <person name="Weinstock G."/>
            <person name="Sodergren E."/>
            <person name="Clifton S."/>
            <person name="Fulton L."/>
            <person name="Fulton B."/>
            <person name="Courtney L."/>
            <person name="Fronick C."/>
            <person name="Harrison M."/>
            <person name="Strong C."/>
            <person name="Farmer C."/>
            <person name="Delahaunty K."/>
            <person name="Markovic C."/>
            <person name="Hall O."/>
            <person name="Minx P."/>
            <person name="Tomlinson C."/>
            <person name="Mitreva M."/>
            <person name="Hou S."/>
            <person name="Chen J."/>
            <person name="Wollam A."/>
            <person name="Pepin K.H."/>
            <person name="Johnson M."/>
            <person name="Bhonagiri V."/>
            <person name="Zhang X."/>
            <person name="Suruliraj S."/>
            <person name="Warren W."/>
            <person name="Chinwalla A."/>
            <person name="Mardis E.R."/>
            <person name="Wilson R.K."/>
        </authorList>
    </citation>
    <scope>NUCLEOTIDE SEQUENCE [LARGE SCALE GENOMIC DNA]</scope>
    <source>
        <strain evidence="2 3">F0399</strain>
    </source>
</reference>
<dbReference type="HOGENOM" id="CLU_131474_0_0_9"/>
<evidence type="ECO:0000313" key="3">
    <source>
        <dbReference type="Proteomes" id="UP000004633"/>
    </source>
</evidence>
<dbReference type="SUPFAM" id="SSF54523">
    <property type="entry name" value="Pili subunits"/>
    <property type="match status" value="1"/>
</dbReference>
<dbReference type="Proteomes" id="UP000004633">
    <property type="component" value="Unassembled WGS sequence"/>
</dbReference>
<sequence>MLAVMILGIVLAIAVPRFSAAIAAANTVKVQADLTALDTAITLYRTTHGKNPESIDKLSDYMTDLAHLKPPSGKAQAEGKEVDLTGKSYALATVDNVCRAVCDGKTAEQYARKE</sequence>